<sequence length="212" mass="23827">MKNDPQQQRQQRQQGFSLIEIIITLAIFSIVSLVAIDVFLLVSKNQDRFTSQQTVEDDSRFVITQLTRNIQAGEIDYDFYNAVAEIDIADATGRGVLALRDKAGQQIVYRRASVDPTKPWQGGGQTLEVCFAGCELPGADWENLTSIEVKVIDAQFWVHPVVSPWQAESDGSYAVNTQPYVTVMYGVQGKNDSNQENTIQLQTTVVSRFYQR</sequence>
<protein>
    <recommendedName>
        <fullName evidence="4">Type II secretion system protein J</fullName>
    </recommendedName>
</protein>
<dbReference type="InterPro" id="IPR012902">
    <property type="entry name" value="N_methyl_site"/>
</dbReference>
<dbReference type="STRING" id="1798542.A3F54_00690"/>
<dbReference type="NCBIfam" id="TIGR02532">
    <property type="entry name" value="IV_pilin_GFxxxE"/>
    <property type="match status" value="1"/>
</dbReference>
<organism evidence="2 3">
    <name type="scientific">Candidatus Kerfeldbacteria bacterium RIFCSPHIGHO2_12_FULL_48_17</name>
    <dbReference type="NCBI Taxonomy" id="1798542"/>
    <lineage>
        <taxon>Bacteria</taxon>
        <taxon>Candidatus Kerfeldiibacteriota</taxon>
    </lineage>
</organism>
<feature type="transmembrane region" description="Helical" evidence="1">
    <location>
        <begin position="21"/>
        <end position="42"/>
    </location>
</feature>
<evidence type="ECO:0000313" key="2">
    <source>
        <dbReference type="EMBL" id="OGY84441.1"/>
    </source>
</evidence>
<name>A0A1G2B5J6_9BACT</name>
<evidence type="ECO:0000313" key="3">
    <source>
        <dbReference type="Proteomes" id="UP000176952"/>
    </source>
</evidence>
<dbReference type="EMBL" id="MHKD01000014">
    <property type="protein sequence ID" value="OGY84441.1"/>
    <property type="molecule type" value="Genomic_DNA"/>
</dbReference>
<keyword evidence="1" id="KW-0472">Membrane</keyword>
<evidence type="ECO:0008006" key="4">
    <source>
        <dbReference type="Google" id="ProtNLM"/>
    </source>
</evidence>
<dbReference type="AlphaFoldDB" id="A0A1G2B5J6"/>
<keyword evidence="1" id="KW-1133">Transmembrane helix</keyword>
<dbReference type="Proteomes" id="UP000176952">
    <property type="component" value="Unassembled WGS sequence"/>
</dbReference>
<reference evidence="2 3" key="1">
    <citation type="journal article" date="2016" name="Nat. Commun.">
        <title>Thousands of microbial genomes shed light on interconnected biogeochemical processes in an aquifer system.</title>
        <authorList>
            <person name="Anantharaman K."/>
            <person name="Brown C.T."/>
            <person name="Hug L.A."/>
            <person name="Sharon I."/>
            <person name="Castelle C.J."/>
            <person name="Probst A.J."/>
            <person name="Thomas B.C."/>
            <person name="Singh A."/>
            <person name="Wilkins M.J."/>
            <person name="Karaoz U."/>
            <person name="Brodie E.L."/>
            <person name="Williams K.H."/>
            <person name="Hubbard S.S."/>
            <person name="Banfield J.F."/>
        </authorList>
    </citation>
    <scope>NUCLEOTIDE SEQUENCE [LARGE SCALE GENOMIC DNA]</scope>
</reference>
<dbReference type="InterPro" id="IPR045584">
    <property type="entry name" value="Pilin-like"/>
</dbReference>
<dbReference type="PROSITE" id="PS00409">
    <property type="entry name" value="PROKAR_NTER_METHYL"/>
    <property type="match status" value="1"/>
</dbReference>
<dbReference type="SUPFAM" id="SSF54523">
    <property type="entry name" value="Pili subunits"/>
    <property type="match status" value="1"/>
</dbReference>
<evidence type="ECO:0000256" key="1">
    <source>
        <dbReference type="SAM" id="Phobius"/>
    </source>
</evidence>
<accession>A0A1G2B5J6</accession>
<gene>
    <name evidence="2" type="ORF">A3F54_00690</name>
</gene>
<keyword evidence="1" id="KW-0812">Transmembrane</keyword>
<proteinExistence type="predicted"/>
<dbReference type="Pfam" id="PF07963">
    <property type="entry name" value="N_methyl"/>
    <property type="match status" value="1"/>
</dbReference>
<comment type="caution">
    <text evidence="2">The sequence shown here is derived from an EMBL/GenBank/DDBJ whole genome shotgun (WGS) entry which is preliminary data.</text>
</comment>